<accession>A0A0B7AXK2</accession>
<proteinExistence type="predicted"/>
<sequence>MFIAKEEQTECTLLGSDVHCKDRTIAEDTLLEIECQSFNVHCTVTAIVDCNLSRSGVNL</sequence>
<organism evidence="1">
    <name type="scientific">Arion vulgaris</name>
    <dbReference type="NCBI Taxonomy" id="1028688"/>
    <lineage>
        <taxon>Eukaryota</taxon>
        <taxon>Metazoa</taxon>
        <taxon>Spiralia</taxon>
        <taxon>Lophotrochozoa</taxon>
        <taxon>Mollusca</taxon>
        <taxon>Gastropoda</taxon>
        <taxon>Heterobranchia</taxon>
        <taxon>Euthyneura</taxon>
        <taxon>Panpulmonata</taxon>
        <taxon>Eupulmonata</taxon>
        <taxon>Stylommatophora</taxon>
        <taxon>Helicina</taxon>
        <taxon>Arionoidea</taxon>
        <taxon>Arionidae</taxon>
        <taxon>Arion</taxon>
    </lineage>
</organism>
<dbReference type="EMBL" id="HACG01038867">
    <property type="protein sequence ID" value="CEK85732.1"/>
    <property type="molecule type" value="Transcribed_RNA"/>
</dbReference>
<dbReference type="AlphaFoldDB" id="A0A0B7AXK2"/>
<gene>
    <name evidence="1" type="primary">ORF149901</name>
    <name evidence="2" type="synonym">ORF149917</name>
</gene>
<dbReference type="EMBL" id="HACG01038864">
    <property type="protein sequence ID" value="CEK85729.1"/>
    <property type="molecule type" value="Transcribed_RNA"/>
</dbReference>
<protein>
    <submittedName>
        <fullName evidence="1">Uncharacterized protein</fullName>
    </submittedName>
</protein>
<name>A0A0B7AXK2_9EUPU</name>
<evidence type="ECO:0000313" key="1">
    <source>
        <dbReference type="EMBL" id="CEK85729.1"/>
    </source>
</evidence>
<reference evidence="1" key="1">
    <citation type="submission" date="2014-12" db="EMBL/GenBank/DDBJ databases">
        <title>Insight into the proteome of Arion vulgaris.</title>
        <authorList>
            <person name="Aradska J."/>
            <person name="Bulat T."/>
            <person name="Smidak R."/>
            <person name="Sarate P."/>
            <person name="Gangsoo J."/>
            <person name="Sialana F."/>
            <person name="Bilban M."/>
            <person name="Lubec G."/>
        </authorList>
    </citation>
    <scope>NUCLEOTIDE SEQUENCE</scope>
    <source>
        <tissue evidence="1">Skin</tissue>
    </source>
</reference>
<evidence type="ECO:0000313" key="2">
    <source>
        <dbReference type="EMBL" id="CEK85732.1"/>
    </source>
</evidence>